<dbReference type="AlphaFoldDB" id="A0A4C1VT05"/>
<proteinExistence type="predicted"/>
<name>A0A4C1VT05_EUMVA</name>
<sequence length="99" mass="11125">MELMVFPASGADRNERQERMTDATSPGKANMSSLGFGYYTVVDDSRCSKLDAVRKQKFIATNVYEKRKRKVTTHLLFEAVGSLPILYTSARAAFKTDTH</sequence>
<keyword evidence="3" id="KW-1185">Reference proteome</keyword>
<feature type="compositionally biased region" description="Basic and acidic residues" evidence="1">
    <location>
        <begin position="12"/>
        <end position="21"/>
    </location>
</feature>
<evidence type="ECO:0000256" key="1">
    <source>
        <dbReference type="SAM" id="MobiDB-lite"/>
    </source>
</evidence>
<feature type="region of interest" description="Disordered" evidence="1">
    <location>
        <begin position="1"/>
        <end position="28"/>
    </location>
</feature>
<dbReference type="Proteomes" id="UP000299102">
    <property type="component" value="Unassembled WGS sequence"/>
</dbReference>
<accession>A0A4C1VT05</accession>
<gene>
    <name evidence="2" type="ORF">EVAR_29835_1</name>
</gene>
<evidence type="ECO:0000313" key="3">
    <source>
        <dbReference type="Proteomes" id="UP000299102"/>
    </source>
</evidence>
<dbReference type="EMBL" id="BGZK01000414">
    <property type="protein sequence ID" value="GBP42238.1"/>
    <property type="molecule type" value="Genomic_DNA"/>
</dbReference>
<evidence type="ECO:0000313" key="2">
    <source>
        <dbReference type="EMBL" id="GBP42238.1"/>
    </source>
</evidence>
<organism evidence="2 3">
    <name type="scientific">Eumeta variegata</name>
    <name type="common">Bagworm moth</name>
    <name type="synonym">Eumeta japonica</name>
    <dbReference type="NCBI Taxonomy" id="151549"/>
    <lineage>
        <taxon>Eukaryota</taxon>
        <taxon>Metazoa</taxon>
        <taxon>Ecdysozoa</taxon>
        <taxon>Arthropoda</taxon>
        <taxon>Hexapoda</taxon>
        <taxon>Insecta</taxon>
        <taxon>Pterygota</taxon>
        <taxon>Neoptera</taxon>
        <taxon>Endopterygota</taxon>
        <taxon>Lepidoptera</taxon>
        <taxon>Glossata</taxon>
        <taxon>Ditrysia</taxon>
        <taxon>Tineoidea</taxon>
        <taxon>Psychidae</taxon>
        <taxon>Oiketicinae</taxon>
        <taxon>Eumeta</taxon>
    </lineage>
</organism>
<protein>
    <submittedName>
        <fullName evidence="2">Uncharacterized protein</fullName>
    </submittedName>
</protein>
<reference evidence="2 3" key="1">
    <citation type="journal article" date="2019" name="Commun. Biol.">
        <title>The bagworm genome reveals a unique fibroin gene that provides high tensile strength.</title>
        <authorList>
            <person name="Kono N."/>
            <person name="Nakamura H."/>
            <person name="Ohtoshi R."/>
            <person name="Tomita M."/>
            <person name="Numata K."/>
            <person name="Arakawa K."/>
        </authorList>
    </citation>
    <scope>NUCLEOTIDE SEQUENCE [LARGE SCALE GENOMIC DNA]</scope>
</reference>
<comment type="caution">
    <text evidence="2">The sequence shown here is derived from an EMBL/GenBank/DDBJ whole genome shotgun (WGS) entry which is preliminary data.</text>
</comment>